<dbReference type="Pfam" id="PF13478">
    <property type="entry name" value="XdhC_C"/>
    <property type="match status" value="1"/>
</dbReference>
<organism evidence="2 3">
    <name type="scientific">Streptomyces lavendulae subsp. lavendulae</name>
    <dbReference type="NCBI Taxonomy" id="58340"/>
    <lineage>
        <taxon>Bacteria</taxon>
        <taxon>Bacillati</taxon>
        <taxon>Actinomycetota</taxon>
        <taxon>Actinomycetes</taxon>
        <taxon>Kitasatosporales</taxon>
        <taxon>Streptomycetaceae</taxon>
        <taxon>Streptomyces</taxon>
    </lineage>
</organism>
<dbReference type="SUPFAM" id="SSF51735">
    <property type="entry name" value="NAD(P)-binding Rossmann-fold domains"/>
    <property type="match status" value="1"/>
</dbReference>
<dbReference type="InterPro" id="IPR003777">
    <property type="entry name" value="XdhC_CoxI"/>
</dbReference>
<dbReference type="NCBIfam" id="TIGR02964">
    <property type="entry name" value="xanthine_xdhC"/>
    <property type="match status" value="1"/>
</dbReference>
<dbReference type="PANTHER" id="PTHR30388">
    <property type="entry name" value="ALDEHYDE OXIDOREDUCTASE MOLYBDENUM COFACTOR ASSEMBLY PROTEIN"/>
    <property type="match status" value="1"/>
</dbReference>
<protein>
    <submittedName>
        <fullName evidence="2">XdhC and CoxI family protein</fullName>
    </submittedName>
</protein>
<dbReference type="Pfam" id="PF02625">
    <property type="entry name" value="XdhC_CoxI"/>
    <property type="match status" value="1"/>
</dbReference>
<dbReference type="KEGG" id="slx:SLAV_05150"/>
<name>A0A2K8PBC2_STRLA</name>
<dbReference type="AlphaFoldDB" id="A0A2K8PBC2"/>
<gene>
    <name evidence="2" type="ORF">SLAV_05150</name>
</gene>
<feature type="compositionally biased region" description="Low complexity" evidence="1">
    <location>
        <begin position="287"/>
        <end position="306"/>
    </location>
</feature>
<evidence type="ECO:0000313" key="2">
    <source>
        <dbReference type="EMBL" id="ATZ22935.1"/>
    </source>
</evidence>
<accession>A0A2K8PBC2</accession>
<dbReference type="PANTHER" id="PTHR30388:SF6">
    <property type="entry name" value="XANTHINE DEHYDROGENASE SUBUNIT A-RELATED"/>
    <property type="match status" value="1"/>
</dbReference>
<proteinExistence type="predicted"/>
<dbReference type="InterPro" id="IPR036291">
    <property type="entry name" value="NAD(P)-bd_dom_sf"/>
</dbReference>
<dbReference type="EMBL" id="CP024985">
    <property type="protein sequence ID" value="ATZ22935.1"/>
    <property type="molecule type" value="Genomic_DNA"/>
</dbReference>
<feature type="compositionally biased region" description="Basic residues" evidence="1">
    <location>
        <begin position="355"/>
        <end position="364"/>
    </location>
</feature>
<feature type="region of interest" description="Disordered" evidence="1">
    <location>
        <begin position="265"/>
        <end position="308"/>
    </location>
</feature>
<evidence type="ECO:0000256" key="1">
    <source>
        <dbReference type="SAM" id="MobiDB-lite"/>
    </source>
</evidence>
<dbReference type="InterPro" id="IPR052698">
    <property type="entry name" value="MoCofactor_Util/Proc"/>
</dbReference>
<keyword evidence="3" id="KW-1185">Reference proteome</keyword>
<dbReference type="Proteomes" id="UP000231791">
    <property type="component" value="Chromosome"/>
</dbReference>
<evidence type="ECO:0000313" key="3">
    <source>
        <dbReference type="Proteomes" id="UP000231791"/>
    </source>
</evidence>
<feature type="compositionally biased region" description="Basic and acidic residues" evidence="1">
    <location>
        <begin position="342"/>
        <end position="354"/>
    </location>
</feature>
<dbReference type="InterPro" id="IPR014308">
    <property type="entry name" value="Xanthine_DH_XdhC"/>
</dbReference>
<dbReference type="InterPro" id="IPR027051">
    <property type="entry name" value="XdhC_Rossmann_dom"/>
</dbReference>
<reference evidence="2 3" key="1">
    <citation type="submission" date="2017-11" db="EMBL/GenBank/DDBJ databases">
        <title>Complete genome sequence of Streptomyces lavendulae subsp. lavendulae CCM 3239 (formerly 'Streptomyces aureofaciens CCM 3239'), the producer of the angucycline-type antibiotic auricin.</title>
        <authorList>
            <person name="Busche T."/>
            <person name="Novakova R."/>
            <person name="Al'Dilaimi A."/>
            <person name="Homerova D."/>
            <person name="Feckova L."/>
            <person name="Rezuchova B."/>
            <person name="Mingyar E."/>
            <person name="Csolleiova D."/>
            <person name="Bekeova C."/>
            <person name="Winkler A."/>
            <person name="Sevcikova B."/>
            <person name="Kalinowski J."/>
            <person name="Kormanec J."/>
            <person name="Ruckert C."/>
        </authorList>
    </citation>
    <scope>NUCLEOTIDE SEQUENCE [LARGE SCALE GENOMIC DNA]</scope>
    <source>
        <strain evidence="2 3">CCM 3239</strain>
    </source>
</reference>
<sequence>MTWVAAVARLRARREPGVLVTVATVRGHAPRRAGAKLVVGLTDTWGSIGGGNIEAVAIDRARELNVAPDPEPELMEFALNDKVTGRHGVQCCGGAVTVLLEPLPVVQAVAVFGVGHVGLELARILARQNLDLYLVDSRADMLTDERLGVLGDAMAQIHVRHTPLLPEEVLAELPPGTHVLIMTHDHAEDAALCDAALRTPGLGSIGLIGSSAKWTRFRQRLSTEGGHDAATIDRIKTPIGMPEITGKEPATIAVSVAADLLRTFETEQRRVEPDTAATPRGQRQPEAAATPTVAATPTTPSTPTASDVQPFAAMVGLSALGATADEAPPADQRLTAALEDSAPFRRHLEPEGRTRQRRPARGRV</sequence>
<dbReference type="Gene3D" id="3.40.50.720">
    <property type="entry name" value="NAD(P)-binding Rossmann-like Domain"/>
    <property type="match status" value="1"/>
</dbReference>
<feature type="region of interest" description="Disordered" evidence="1">
    <location>
        <begin position="323"/>
        <end position="364"/>
    </location>
</feature>